<keyword evidence="3" id="KW-1185">Reference proteome</keyword>
<evidence type="ECO:0000259" key="1">
    <source>
        <dbReference type="PROSITE" id="PS51186"/>
    </source>
</evidence>
<dbReference type="SUPFAM" id="SSF55729">
    <property type="entry name" value="Acyl-CoA N-acyltransferases (Nat)"/>
    <property type="match status" value="1"/>
</dbReference>
<proteinExistence type="predicted"/>
<reference evidence="2 3" key="1">
    <citation type="journal article" date="2023" name="Proc. Natl. Acad. Sci. U.S.A.">
        <title>Bacterial tolerance to host-exuded specialized metabolites structures the maize root microbiome.</title>
        <authorList>
            <person name="Thoenen L."/>
            <person name="Giroud C."/>
            <person name="Kreuzer M."/>
            <person name="Waelchli J."/>
            <person name="Gfeller V."/>
            <person name="Deslandes-Herold G."/>
            <person name="Mateo P."/>
            <person name="Robert C.A.M."/>
            <person name="Ahrens C.H."/>
            <person name="Rubio-Somoza I."/>
            <person name="Bruggmann R."/>
            <person name="Erb M."/>
            <person name="Schlaeppi K."/>
        </authorList>
    </citation>
    <scope>NUCLEOTIDE SEQUENCE [LARGE SCALE GENOMIC DNA]</scope>
    <source>
        <strain evidence="2 3">LBA1-1-1.1</strain>
    </source>
</reference>
<dbReference type="PROSITE" id="PS51186">
    <property type="entry name" value="GNAT"/>
    <property type="match status" value="1"/>
</dbReference>
<dbReference type="RefSeq" id="WP_199637547.1">
    <property type="nucleotide sequence ID" value="NZ_JBEGIE010000001.1"/>
</dbReference>
<sequence length="240" mass="28162">MMTIKQLERHFKIRRNASSIMIKENNAEVFTEEPLEEMIQYYVAEAKKEGIDNLHFEISSKSPNYDVYKKCFGKYSFEHIAESIIVFKDIYEVNDIESDIDFKLIEEVGEDAFYSLWNELMEEEIVFDQFVNMMEQEIGGRWKEHCLTAIANEEPIGIVIPHIEKGTLEEGRLMCFAVVPNMRNKEYEAALFTGAMFVLKEIGASYYIGETNVQNEWMKDVFEKNGCQQLSSIERYVKRF</sequence>
<dbReference type="Gene3D" id="3.40.630.30">
    <property type="match status" value="1"/>
</dbReference>
<organism evidence="2 3">
    <name type="scientific">Bacillus proteolyticus</name>
    <dbReference type="NCBI Taxonomy" id="2026192"/>
    <lineage>
        <taxon>Bacteria</taxon>
        <taxon>Bacillati</taxon>
        <taxon>Bacillota</taxon>
        <taxon>Bacilli</taxon>
        <taxon>Bacillales</taxon>
        <taxon>Bacillaceae</taxon>
        <taxon>Bacillus</taxon>
        <taxon>Bacillus cereus group</taxon>
    </lineage>
</organism>
<evidence type="ECO:0000313" key="3">
    <source>
        <dbReference type="Proteomes" id="UP001552502"/>
    </source>
</evidence>
<name>A0ABV3I9A6_9BACI</name>
<dbReference type="EMBL" id="JBEGIE010000001">
    <property type="protein sequence ID" value="MEV4910850.1"/>
    <property type="molecule type" value="Genomic_DNA"/>
</dbReference>
<gene>
    <name evidence="2" type="ORF">MRBLBA1_001490</name>
</gene>
<feature type="domain" description="N-acetyltransferase" evidence="1">
    <location>
        <begin position="100"/>
        <end position="240"/>
    </location>
</feature>
<accession>A0ABV3I9A6</accession>
<dbReference type="Proteomes" id="UP001552502">
    <property type="component" value="Unassembled WGS sequence"/>
</dbReference>
<comment type="caution">
    <text evidence="2">The sequence shown here is derived from an EMBL/GenBank/DDBJ whole genome shotgun (WGS) entry which is preliminary data.</text>
</comment>
<dbReference type="InterPro" id="IPR000182">
    <property type="entry name" value="GNAT_dom"/>
</dbReference>
<dbReference type="InterPro" id="IPR016181">
    <property type="entry name" value="Acyl_CoA_acyltransferase"/>
</dbReference>
<evidence type="ECO:0000313" key="2">
    <source>
        <dbReference type="EMBL" id="MEV4910850.1"/>
    </source>
</evidence>
<protein>
    <submittedName>
        <fullName evidence="2">GNAT family N-acetyltransferase</fullName>
    </submittedName>
</protein>